<dbReference type="SUPFAM" id="SSF55298">
    <property type="entry name" value="YjgF-like"/>
    <property type="match status" value="1"/>
</dbReference>
<organism evidence="2">
    <name type="scientific">hydrothermal vent metagenome</name>
    <dbReference type="NCBI Taxonomy" id="652676"/>
    <lineage>
        <taxon>unclassified sequences</taxon>
        <taxon>metagenomes</taxon>
        <taxon>ecological metagenomes</taxon>
    </lineage>
</organism>
<accession>A0A160V894</accession>
<dbReference type="AlphaFoldDB" id="A0A160V894"/>
<name>A0A160V894_9ZZZZ</name>
<dbReference type="PANTHER" id="PTHR43760:SF1">
    <property type="entry name" value="ENDORIBONUCLEASE L-PSP_CHORISMATE MUTASE-LIKE DOMAIN-CONTAINING PROTEIN"/>
    <property type="match status" value="1"/>
</dbReference>
<dbReference type="Gene3D" id="3.30.1330.40">
    <property type="entry name" value="RutC-like"/>
    <property type="match status" value="1"/>
</dbReference>
<protein>
    <submittedName>
        <fullName evidence="2">Endoribonuclease L-PSP</fullName>
    </submittedName>
</protein>
<dbReference type="InterPro" id="IPR013813">
    <property type="entry name" value="Endoribo_LPSP/chorism_mut-like"/>
</dbReference>
<dbReference type="CDD" id="cd02199">
    <property type="entry name" value="YjgF_YER057c_UK114_like_1"/>
    <property type="match status" value="1"/>
</dbReference>
<reference evidence="2" key="1">
    <citation type="submission" date="2015-10" db="EMBL/GenBank/DDBJ databases">
        <authorList>
            <person name="Gilbert D.G."/>
        </authorList>
    </citation>
    <scope>NUCLEOTIDE SEQUENCE</scope>
</reference>
<evidence type="ECO:0000259" key="1">
    <source>
        <dbReference type="Pfam" id="PF14588"/>
    </source>
</evidence>
<dbReference type="PANTHER" id="PTHR43760">
    <property type="entry name" value="ENDORIBONUCLEASE-RELATED"/>
    <property type="match status" value="1"/>
</dbReference>
<gene>
    <name evidence="2" type="ORF">MGWOODY_Clf2222</name>
</gene>
<dbReference type="Pfam" id="PF14588">
    <property type="entry name" value="YjgF_endoribonc"/>
    <property type="match status" value="1"/>
</dbReference>
<evidence type="ECO:0000313" key="2">
    <source>
        <dbReference type="EMBL" id="CUV02174.1"/>
    </source>
</evidence>
<feature type="domain" description="Endoribonuclease L-PSP/chorismate mutase-like" evidence="1">
    <location>
        <begin position="5"/>
        <end position="149"/>
    </location>
</feature>
<dbReference type="EMBL" id="FAXA01000198">
    <property type="protein sequence ID" value="CUV02174.1"/>
    <property type="molecule type" value="Genomic_DNA"/>
</dbReference>
<proteinExistence type="predicted"/>
<dbReference type="InterPro" id="IPR035959">
    <property type="entry name" value="RutC-like_sf"/>
</dbReference>
<sequence>MPAEQKLKEMGLELGPVGTPVANFIPAVRTGNLLFVAGHIAGRPDGSVLNPGKVGREVTEEQAYESAKLAMLNCLASIKQELGDLDKVKRVVKLLVMVNADPEFDRHFVVGNGASDLLVGIYGDRGRHARSAVGMSGLPRKSCVEVEMIVEVGE</sequence>